<keyword evidence="2 7" id="KW-0489">Methyltransferase</keyword>
<evidence type="ECO:0000313" key="8">
    <source>
        <dbReference type="Proteomes" id="UP000007718"/>
    </source>
</evidence>
<dbReference type="GO" id="GO:0003677">
    <property type="term" value="F:DNA binding"/>
    <property type="evidence" value="ECO:0007669"/>
    <property type="project" value="InterPro"/>
</dbReference>
<reference evidence="8" key="1">
    <citation type="submission" date="2011-02" db="EMBL/GenBank/DDBJ databases">
        <title>The complete sequence of chromosome of Deinococcus proteolyticus DSM 20540.</title>
        <authorList>
            <consortium name="US DOE Joint Genome Institute (JGI-PGF)"/>
            <person name="Lucas S."/>
            <person name="Copeland A."/>
            <person name="Lapidus A."/>
            <person name="Bruce D."/>
            <person name="Goodwin L."/>
            <person name="Pitluck S."/>
            <person name="Kyrpides N."/>
            <person name="Mavromatis K."/>
            <person name="Pagani I."/>
            <person name="Ivanova N."/>
            <person name="Ovchinnikova G."/>
            <person name="Zeytun A."/>
            <person name="Detter J.C."/>
            <person name="Han C."/>
            <person name="Land M."/>
            <person name="Hauser L."/>
            <person name="Markowitz V."/>
            <person name="Cheng J.-F."/>
            <person name="Hugenholtz P."/>
            <person name="Woyke T."/>
            <person name="Wu D."/>
            <person name="Pukall R."/>
            <person name="Steenblock K."/>
            <person name="Brambilla E."/>
            <person name="Klenk H.-P."/>
            <person name="Eisen J.A."/>
        </authorList>
    </citation>
    <scope>NUCLEOTIDE SEQUENCE [LARGE SCALE GENOMIC DNA]</scope>
    <source>
        <strain evidence="8">ATCC 35074 / DSM 20540 / JCM 6276 / NBRC 101906 / NCIMB 13154 / VKM Ac-1939 / CCM 2703 / MRP</strain>
    </source>
</reference>
<dbReference type="PROSITE" id="PS00092">
    <property type="entry name" value="N6_MTASE"/>
    <property type="match status" value="1"/>
</dbReference>
<sequence length="613" mass="69272">MEYPGRLSVRRILGKLQPRSQKILKEFSAGSKQAKLENLLIEGDNLQVMASLYRYRGQVDLIIADPPYNTGNDFRYNDRWNDDPNDPDPGQLVTSDDGARHTKWMRFMAPRLEMMKAMLRPGGVCAVCIDERELFRLGMLMDDTFGESNRLAIINWQKSYSAKNDSAHVSTATEYVLVYARVREKAKTGLLERTESMNARYRSVDGDPHVWRSGDLGAKPHAKPEDYGIQSPFTGVIHYPAGNGRWRRKKSEIKKALEAYGSQYVEIADPNSTLPSLVLKGTSLLNGKLETPPEIVAKAAKRAHHFRETEIWPEVIFLSDGLGRPSLKRYLKDVKQGKVPLTFWADEEYEEPLTLGSQSWVHAESGHSQAGITELAEIIGSRHGFETVKPLKLITKIIQLWCPSNGLVLDPFAGSGTTGHAVLKMNHDTGSSRKFILIEQSRPERGDPYARTLTAERLKRVISGKWAKGKQPPLAGGFTFKTSCKQIDHDAVLAMQREEMVDLILMSHWDNKNRKGPMLETLTHKGYKYLVAKDISNNGYFLVWDGPHAKTPLSVSIMTDIIKEAADEGLKQPYHVYARTSHLMAKNIIFYQIPDEILRRIGFHEDISDEVQE</sequence>
<dbReference type="InterPro" id="IPR029063">
    <property type="entry name" value="SAM-dependent_MTases_sf"/>
</dbReference>
<dbReference type="EMBL" id="CP002536">
    <property type="protein sequence ID" value="ADY26791.1"/>
    <property type="molecule type" value="Genomic_DNA"/>
</dbReference>
<protein>
    <submittedName>
        <fullName evidence="7">DNA methylase N-4/N-6 domain protein</fullName>
    </submittedName>
</protein>
<evidence type="ECO:0000256" key="2">
    <source>
        <dbReference type="ARBA" id="ARBA00022603"/>
    </source>
</evidence>
<dbReference type="AlphaFoldDB" id="F0RKS9"/>
<accession>F0RKS9</accession>
<evidence type="ECO:0000259" key="6">
    <source>
        <dbReference type="Pfam" id="PF01555"/>
    </source>
</evidence>
<dbReference type="InterPro" id="IPR002941">
    <property type="entry name" value="DNA_methylase_N4/N6"/>
</dbReference>
<dbReference type="Pfam" id="PF01555">
    <property type="entry name" value="N6_N4_Mtase"/>
    <property type="match status" value="1"/>
</dbReference>
<keyword evidence="8" id="KW-1185">Reference proteome</keyword>
<feature type="domain" description="DNA methylase N-4/N-6" evidence="6">
    <location>
        <begin position="59"/>
        <end position="441"/>
    </location>
</feature>
<dbReference type="InterPro" id="IPR002052">
    <property type="entry name" value="DNA_methylase_N6_adenine_CS"/>
</dbReference>
<keyword evidence="4" id="KW-0949">S-adenosyl-L-methionine</keyword>
<evidence type="ECO:0000256" key="3">
    <source>
        <dbReference type="ARBA" id="ARBA00022679"/>
    </source>
</evidence>
<dbReference type="Gene3D" id="3.40.50.150">
    <property type="entry name" value="Vaccinia Virus protein VP39"/>
    <property type="match status" value="1"/>
</dbReference>
<evidence type="ECO:0000256" key="1">
    <source>
        <dbReference type="ARBA" id="ARBA00006594"/>
    </source>
</evidence>
<reference evidence="7 8" key="2">
    <citation type="journal article" date="2012" name="Stand. Genomic Sci.">
        <title>Complete genome sequence of the orange-red pigmented, radioresistant Deinococcus proteolyticus type strain (MRP(T)).</title>
        <authorList>
            <person name="Copeland A."/>
            <person name="Zeytun A."/>
            <person name="Yassawong M."/>
            <person name="Nolan M."/>
            <person name="Lucas S."/>
            <person name="Hammon N."/>
            <person name="Deshpande S."/>
            <person name="Cheng J.F."/>
            <person name="Han C."/>
            <person name="Tapia R."/>
            <person name="Goodwin L.A."/>
            <person name="Pitluck S."/>
            <person name="Mavromatis K."/>
            <person name="Liolios K."/>
            <person name="Pagani I."/>
            <person name="Ivanova N."/>
            <person name="Mikhailova N."/>
            <person name="Pati A."/>
            <person name="Chen A."/>
            <person name="Palaniappan K."/>
            <person name="Land M."/>
            <person name="Hauser L."/>
            <person name="Jeffries C.D."/>
            <person name="Brambilla E.M."/>
            <person name="Rohde M."/>
            <person name="Sikorski J."/>
            <person name="Pukall R."/>
            <person name="Goker M."/>
            <person name="Detter J.C."/>
            <person name="Woyke T."/>
            <person name="Bristow J."/>
            <person name="Eisen J.A."/>
            <person name="Markowitz V."/>
            <person name="Hugenholtz P."/>
            <person name="Kyrpides N.C."/>
            <person name="Klenk H.P."/>
            <person name="Lapidus A."/>
        </authorList>
    </citation>
    <scope>NUCLEOTIDE SEQUENCE [LARGE SCALE GENOMIC DNA]</scope>
    <source>
        <strain evidence="8">ATCC 35074 / DSM 20540 / JCM 6276 / NBRC 101906 / NCIMB 13154 / VKM Ac-1939 / CCM 2703 / MRP</strain>
    </source>
</reference>
<dbReference type="HOGENOM" id="CLU_020164_1_1_0"/>
<dbReference type="GO" id="GO:0032259">
    <property type="term" value="P:methylation"/>
    <property type="evidence" value="ECO:0007669"/>
    <property type="project" value="UniProtKB-KW"/>
</dbReference>
<comment type="similarity">
    <text evidence="1">Belongs to the N(4)/N(6)-methyltransferase family.</text>
</comment>
<proteinExistence type="inferred from homology"/>
<dbReference type="REBASE" id="33147">
    <property type="entry name" value="M.DprMRPORF1657P"/>
</dbReference>
<dbReference type="InterPro" id="IPR002295">
    <property type="entry name" value="N4/N6-MTase_EcoPI_Mod-like"/>
</dbReference>
<evidence type="ECO:0000256" key="5">
    <source>
        <dbReference type="SAM" id="MobiDB-lite"/>
    </source>
</evidence>
<dbReference type="SUPFAM" id="SSF53335">
    <property type="entry name" value="S-adenosyl-L-methionine-dependent methyltransferases"/>
    <property type="match status" value="1"/>
</dbReference>
<dbReference type="KEGG" id="dpt:Deipr_1657"/>
<dbReference type="STRING" id="693977.Deipr_1657"/>
<evidence type="ECO:0000313" key="7">
    <source>
        <dbReference type="EMBL" id="ADY26791.1"/>
    </source>
</evidence>
<gene>
    <name evidence="7" type="ordered locus">Deipr_1657</name>
</gene>
<dbReference type="GO" id="GO:0008170">
    <property type="term" value="F:N-methyltransferase activity"/>
    <property type="evidence" value="ECO:0007669"/>
    <property type="project" value="InterPro"/>
</dbReference>
<name>F0RKS9_DEIPM</name>
<feature type="region of interest" description="Disordered" evidence="5">
    <location>
        <begin position="75"/>
        <end position="95"/>
    </location>
</feature>
<keyword evidence="3" id="KW-0808">Transferase</keyword>
<dbReference type="PRINTS" id="PR00506">
    <property type="entry name" value="D21N6MTFRASE"/>
</dbReference>
<evidence type="ECO:0000256" key="4">
    <source>
        <dbReference type="ARBA" id="ARBA00022691"/>
    </source>
</evidence>
<dbReference type="eggNOG" id="COG2189">
    <property type="taxonomic scope" value="Bacteria"/>
</dbReference>
<organism evidence="7 8">
    <name type="scientific">Deinococcus proteolyticus (strain ATCC 35074 / DSM 20540 / JCM 6276 / NBRC 101906 / NCIMB 13154 / VKM Ac-1939 / CCM 2703 / MRP)</name>
    <dbReference type="NCBI Taxonomy" id="693977"/>
    <lineage>
        <taxon>Bacteria</taxon>
        <taxon>Thermotogati</taxon>
        <taxon>Deinococcota</taxon>
        <taxon>Deinococci</taxon>
        <taxon>Deinococcales</taxon>
        <taxon>Deinococcaceae</taxon>
        <taxon>Deinococcus</taxon>
    </lineage>
</organism>
<dbReference type="Proteomes" id="UP000007718">
    <property type="component" value="Chromosome"/>
</dbReference>